<dbReference type="FunFam" id="1.10.630.10:FF:000008">
    <property type="entry name" value="Cytochrome P450 71D8"/>
    <property type="match status" value="1"/>
</dbReference>
<name>A0AAV0ZLD9_VICFA</name>
<gene>
    <name evidence="11" type="ORF">VFH_II047360</name>
</gene>
<sequence>MDHQILYFTSIFSLITFVFIAHRILLTKKSNSSTPNLPPGPLKLPIIGNIHNLVGSLPHHKLRELSTNYGPLMHLKLGEVSTIVVSSAENAKQVLKTHDLVFASRPEILATKIMSYNSLGMSFAPYGEYWRQLRKICTLELLSSKRVQSFQPVRGEELTNLIKSIASKEGSPINFTKEVLSTIFIITSRVALGKKCKENQKFINVVKQSMRVAGGFELGDLFPSYAWLQHISGLKPKLEKLHKQADMIMQNIIDENREVRKSRVNEDHPKEVEEEDLIDVLLNQECLSDNSIKAVILDMYGGGSESSAVTITWAVAEMIKNPRIMEKVQAEVREVFDKEKIPNERDMEKLKYLKNVVKETLRLHPPGAFLLPRECGEACVINGYDIPYKSKVIVNVWAISRDPSFWSDPDRFYPERFDENSVDYKGNTFDFIPFGSGRRMCPGVTFALVSVEFALALLMYHFDWKLPNGVKKEDLDMSESFGVTLTMKEDLYLIPSIYHP</sequence>
<evidence type="ECO:0000256" key="8">
    <source>
        <dbReference type="PIRSR" id="PIRSR602401-1"/>
    </source>
</evidence>
<reference evidence="11 12" key="1">
    <citation type="submission" date="2023-01" db="EMBL/GenBank/DDBJ databases">
        <authorList>
            <person name="Kreplak J."/>
        </authorList>
    </citation>
    <scope>NUCLEOTIDE SEQUENCE [LARGE SCALE GENOMIC DNA]</scope>
</reference>
<evidence type="ECO:0000313" key="11">
    <source>
        <dbReference type="EMBL" id="CAI8596702.1"/>
    </source>
</evidence>
<keyword evidence="7 9" id="KW-0503">Monooxygenase</keyword>
<dbReference type="CDD" id="cd11072">
    <property type="entry name" value="CYP71-like"/>
    <property type="match status" value="1"/>
</dbReference>
<evidence type="ECO:0000256" key="1">
    <source>
        <dbReference type="ARBA" id="ARBA00001971"/>
    </source>
</evidence>
<feature type="binding site" description="axial binding residue" evidence="8">
    <location>
        <position position="441"/>
    </location>
    <ligand>
        <name>heme</name>
        <dbReference type="ChEBI" id="CHEBI:30413"/>
    </ligand>
    <ligandPart>
        <name>Fe</name>
        <dbReference type="ChEBI" id="CHEBI:18248"/>
    </ligandPart>
</feature>
<dbReference type="SUPFAM" id="SSF48264">
    <property type="entry name" value="Cytochrome P450"/>
    <property type="match status" value="1"/>
</dbReference>
<feature type="transmembrane region" description="Helical" evidence="10">
    <location>
        <begin position="6"/>
        <end position="26"/>
    </location>
</feature>
<evidence type="ECO:0000256" key="3">
    <source>
        <dbReference type="ARBA" id="ARBA00022617"/>
    </source>
</evidence>
<comment type="similarity">
    <text evidence="2 9">Belongs to the cytochrome P450 family.</text>
</comment>
<dbReference type="PROSITE" id="PS00086">
    <property type="entry name" value="CYTOCHROME_P450"/>
    <property type="match status" value="1"/>
</dbReference>
<comment type="cofactor">
    <cofactor evidence="1 8">
        <name>heme</name>
        <dbReference type="ChEBI" id="CHEBI:30413"/>
    </cofactor>
</comment>
<keyword evidence="4 8" id="KW-0479">Metal-binding</keyword>
<dbReference type="GO" id="GO:0004497">
    <property type="term" value="F:monooxygenase activity"/>
    <property type="evidence" value="ECO:0007669"/>
    <property type="project" value="UniProtKB-KW"/>
</dbReference>
<evidence type="ECO:0000256" key="7">
    <source>
        <dbReference type="ARBA" id="ARBA00023033"/>
    </source>
</evidence>
<evidence type="ECO:0008006" key="13">
    <source>
        <dbReference type="Google" id="ProtNLM"/>
    </source>
</evidence>
<dbReference type="GO" id="GO:0016705">
    <property type="term" value="F:oxidoreductase activity, acting on paired donors, with incorporation or reduction of molecular oxygen"/>
    <property type="evidence" value="ECO:0007669"/>
    <property type="project" value="InterPro"/>
</dbReference>
<dbReference type="EMBL" id="OX451737">
    <property type="protein sequence ID" value="CAI8596702.1"/>
    <property type="molecule type" value="Genomic_DNA"/>
</dbReference>
<keyword evidence="6 8" id="KW-0408">Iron</keyword>
<dbReference type="GO" id="GO:0020037">
    <property type="term" value="F:heme binding"/>
    <property type="evidence" value="ECO:0007669"/>
    <property type="project" value="InterPro"/>
</dbReference>
<dbReference type="GO" id="GO:0005506">
    <property type="term" value="F:iron ion binding"/>
    <property type="evidence" value="ECO:0007669"/>
    <property type="project" value="InterPro"/>
</dbReference>
<keyword evidence="3 8" id="KW-0349">Heme</keyword>
<evidence type="ECO:0000256" key="9">
    <source>
        <dbReference type="RuleBase" id="RU000461"/>
    </source>
</evidence>
<dbReference type="Proteomes" id="UP001157006">
    <property type="component" value="Chromosome 2"/>
</dbReference>
<evidence type="ECO:0000256" key="4">
    <source>
        <dbReference type="ARBA" id="ARBA00022723"/>
    </source>
</evidence>
<dbReference type="InterPro" id="IPR017972">
    <property type="entry name" value="Cyt_P450_CS"/>
</dbReference>
<evidence type="ECO:0000256" key="2">
    <source>
        <dbReference type="ARBA" id="ARBA00010617"/>
    </source>
</evidence>
<dbReference type="PRINTS" id="PR00463">
    <property type="entry name" value="EP450I"/>
</dbReference>
<dbReference type="PANTHER" id="PTHR47955:SF8">
    <property type="entry name" value="CYTOCHROME P450 71D11-LIKE"/>
    <property type="match status" value="1"/>
</dbReference>
<dbReference type="InterPro" id="IPR001128">
    <property type="entry name" value="Cyt_P450"/>
</dbReference>
<evidence type="ECO:0000256" key="5">
    <source>
        <dbReference type="ARBA" id="ARBA00023002"/>
    </source>
</evidence>
<keyword evidence="10" id="KW-1133">Transmembrane helix</keyword>
<evidence type="ECO:0000256" key="10">
    <source>
        <dbReference type="SAM" id="Phobius"/>
    </source>
</evidence>
<keyword evidence="10" id="KW-0812">Transmembrane</keyword>
<dbReference type="PRINTS" id="PR00385">
    <property type="entry name" value="P450"/>
</dbReference>
<evidence type="ECO:0000256" key="6">
    <source>
        <dbReference type="ARBA" id="ARBA00023004"/>
    </source>
</evidence>
<keyword evidence="10" id="KW-0472">Membrane</keyword>
<protein>
    <recommendedName>
        <fullName evidence="13">Cytochrome P450</fullName>
    </recommendedName>
</protein>
<accession>A0AAV0ZLD9</accession>
<proteinExistence type="inferred from homology"/>
<dbReference type="Pfam" id="PF00067">
    <property type="entry name" value="p450"/>
    <property type="match status" value="1"/>
</dbReference>
<dbReference type="Gene3D" id="1.10.630.10">
    <property type="entry name" value="Cytochrome P450"/>
    <property type="match status" value="1"/>
</dbReference>
<dbReference type="AlphaFoldDB" id="A0AAV0ZLD9"/>
<keyword evidence="12" id="KW-1185">Reference proteome</keyword>
<dbReference type="InterPro" id="IPR002401">
    <property type="entry name" value="Cyt_P450_E_grp-I"/>
</dbReference>
<dbReference type="PANTHER" id="PTHR47955">
    <property type="entry name" value="CYTOCHROME P450 FAMILY 71 PROTEIN"/>
    <property type="match status" value="1"/>
</dbReference>
<keyword evidence="5 9" id="KW-0560">Oxidoreductase</keyword>
<evidence type="ECO:0000313" key="12">
    <source>
        <dbReference type="Proteomes" id="UP001157006"/>
    </source>
</evidence>
<organism evidence="11 12">
    <name type="scientific">Vicia faba</name>
    <name type="common">Broad bean</name>
    <name type="synonym">Faba vulgaris</name>
    <dbReference type="NCBI Taxonomy" id="3906"/>
    <lineage>
        <taxon>Eukaryota</taxon>
        <taxon>Viridiplantae</taxon>
        <taxon>Streptophyta</taxon>
        <taxon>Embryophyta</taxon>
        <taxon>Tracheophyta</taxon>
        <taxon>Spermatophyta</taxon>
        <taxon>Magnoliopsida</taxon>
        <taxon>eudicotyledons</taxon>
        <taxon>Gunneridae</taxon>
        <taxon>Pentapetalae</taxon>
        <taxon>rosids</taxon>
        <taxon>fabids</taxon>
        <taxon>Fabales</taxon>
        <taxon>Fabaceae</taxon>
        <taxon>Papilionoideae</taxon>
        <taxon>50 kb inversion clade</taxon>
        <taxon>NPAAA clade</taxon>
        <taxon>Hologalegina</taxon>
        <taxon>IRL clade</taxon>
        <taxon>Fabeae</taxon>
        <taxon>Vicia</taxon>
    </lineage>
</organism>
<dbReference type="InterPro" id="IPR036396">
    <property type="entry name" value="Cyt_P450_sf"/>
</dbReference>